<comment type="caution">
    <text evidence="2">The sequence shown here is derived from an EMBL/GenBank/DDBJ whole genome shotgun (WGS) entry which is preliminary data.</text>
</comment>
<accession>A0AAE1W3L5</accession>
<dbReference type="Proteomes" id="UP001289374">
    <property type="component" value="Unassembled WGS sequence"/>
</dbReference>
<reference evidence="2" key="2">
    <citation type="journal article" date="2024" name="Plant">
        <title>Genomic evolution and insights into agronomic trait innovations of Sesamum species.</title>
        <authorList>
            <person name="Miao H."/>
            <person name="Wang L."/>
            <person name="Qu L."/>
            <person name="Liu H."/>
            <person name="Sun Y."/>
            <person name="Le M."/>
            <person name="Wang Q."/>
            <person name="Wei S."/>
            <person name="Zheng Y."/>
            <person name="Lin W."/>
            <person name="Duan Y."/>
            <person name="Cao H."/>
            <person name="Xiong S."/>
            <person name="Wang X."/>
            <person name="Wei L."/>
            <person name="Li C."/>
            <person name="Ma Q."/>
            <person name="Ju M."/>
            <person name="Zhao R."/>
            <person name="Li G."/>
            <person name="Mu C."/>
            <person name="Tian Q."/>
            <person name="Mei H."/>
            <person name="Zhang T."/>
            <person name="Gao T."/>
            <person name="Zhang H."/>
        </authorList>
    </citation>
    <scope>NUCLEOTIDE SEQUENCE</scope>
    <source>
        <strain evidence="2">K16</strain>
    </source>
</reference>
<evidence type="ECO:0000313" key="3">
    <source>
        <dbReference type="Proteomes" id="UP001289374"/>
    </source>
</evidence>
<organism evidence="2 3">
    <name type="scientific">Sesamum angolense</name>
    <dbReference type="NCBI Taxonomy" id="2727404"/>
    <lineage>
        <taxon>Eukaryota</taxon>
        <taxon>Viridiplantae</taxon>
        <taxon>Streptophyta</taxon>
        <taxon>Embryophyta</taxon>
        <taxon>Tracheophyta</taxon>
        <taxon>Spermatophyta</taxon>
        <taxon>Magnoliopsida</taxon>
        <taxon>eudicotyledons</taxon>
        <taxon>Gunneridae</taxon>
        <taxon>Pentapetalae</taxon>
        <taxon>asterids</taxon>
        <taxon>lamiids</taxon>
        <taxon>Lamiales</taxon>
        <taxon>Pedaliaceae</taxon>
        <taxon>Sesamum</taxon>
    </lineage>
</organism>
<proteinExistence type="predicted"/>
<evidence type="ECO:0000313" key="2">
    <source>
        <dbReference type="EMBL" id="KAK4386053.1"/>
    </source>
</evidence>
<evidence type="ECO:0000259" key="1">
    <source>
        <dbReference type="Pfam" id="PF13963"/>
    </source>
</evidence>
<dbReference type="AlphaFoldDB" id="A0AAE1W3L5"/>
<sequence>MYNKNLSGRASLTSEFEDGVNTFIKWAKGQRRHMDGDKIRCPCRKCKNTKFGTPDEVSYHLCMRGFMVEYYNWASHGEYIVQDYYEAPSIPQVSEEPTSTGHVEDNYPQ</sequence>
<gene>
    <name evidence="2" type="ORF">Sango_2475900</name>
</gene>
<reference evidence="2" key="1">
    <citation type="submission" date="2020-06" db="EMBL/GenBank/DDBJ databases">
        <authorList>
            <person name="Li T."/>
            <person name="Hu X."/>
            <person name="Zhang T."/>
            <person name="Song X."/>
            <person name="Zhang H."/>
            <person name="Dai N."/>
            <person name="Sheng W."/>
            <person name="Hou X."/>
            <person name="Wei L."/>
        </authorList>
    </citation>
    <scope>NUCLEOTIDE SEQUENCE</scope>
    <source>
        <strain evidence="2">K16</strain>
        <tissue evidence="2">Leaf</tissue>
    </source>
</reference>
<protein>
    <recommendedName>
        <fullName evidence="1">Transposase-associated domain-containing protein</fullName>
    </recommendedName>
</protein>
<dbReference type="InterPro" id="IPR029480">
    <property type="entry name" value="Transpos_assoc"/>
</dbReference>
<name>A0AAE1W3L5_9LAMI</name>
<keyword evidence="3" id="KW-1185">Reference proteome</keyword>
<dbReference type="EMBL" id="JACGWL010000015">
    <property type="protein sequence ID" value="KAK4386053.1"/>
    <property type="molecule type" value="Genomic_DNA"/>
</dbReference>
<feature type="domain" description="Transposase-associated" evidence="1">
    <location>
        <begin position="10"/>
        <end position="78"/>
    </location>
</feature>
<dbReference type="Pfam" id="PF13963">
    <property type="entry name" value="Transpos_assoc"/>
    <property type="match status" value="1"/>
</dbReference>